<dbReference type="PANTHER" id="PTHR31560:SF0">
    <property type="entry name" value="UPF0652 PROTEIN C22H10.08"/>
    <property type="match status" value="1"/>
</dbReference>
<evidence type="ECO:0000259" key="1">
    <source>
        <dbReference type="Pfam" id="PF09418"/>
    </source>
</evidence>
<dbReference type="AlphaFoldDB" id="A0A425BWH0"/>
<dbReference type="EMBL" id="QKXF01000769">
    <property type="protein sequence ID" value="RQM09073.1"/>
    <property type="molecule type" value="Genomic_DNA"/>
</dbReference>
<sequence length="178" mass="20265">MFRLWYLTDEDLLTDGTRYELTDTGQGLHRIQSAPRVSRAMHVTLHSTMRSLDLWVGSSVIRFGDKNVPIALMFIDKYTQVGHILRPIVKAIDSIESMCESPKTRGYVDTTFGGARTLKHTILADFFRKGFDGSGADNFFEAISCIDGRLTSERLELVLEPPLKAILPYFQDYRLCRL</sequence>
<reference evidence="2 3" key="1">
    <citation type="submission" date="2018-06" db="EMBL/GenBank/DDBJ databases">
        <title>Comparative genomics of downy mildews reveals potential adaptations to biotrophy.</title>
        <authorList>
            <person name="Fletcher K."/>
            <person name="Klosterman S.J."/>
            <person name="Derevnina L."/>
            <person name="Martin F."/>
            <person name="Koike S."/>
            <person name="Reyes Chin-Wo S."/>
            <person name="Mou B."/>
            <person name="Michelmore R."/>
        </authorList>
    </citation>
    <scope>NUCLEOTIDE SEQUENCE [LARGE SCALE GENOMIC DNA]</scope>
    <source>
        <strain evidence="2 3">R13</strain>
    </source>
</reference>
<proteinExistence type="predicted"/>
<dbReference type="Pfam" id="PF09418">
    <property type="entry name" value="DUF2009"/>
    <property type="match status" value="1"/>
</dbReference>
<evidence type="ECO:0000313" key="2">
    <source>
        <dbReference type="EMBL" id="RQM09073.1"/>
    </source>
</evidence>
<protein>
    <recommendedName>
        <fullName evidence="1">Non-canonical E2 ubiquitin-conjugating enzyme C-terminal domain-containing protein</fullName>
    </recommendedName>
</protein>
<accession>A0A425BWH0</accession>
<name>A0A425BWH0_9STRA</name>
<feature type="domain" description="Non-canonical E2 ubiquitin-conjugating enzyme C-terminal" evidence="1">
    <location>
        <begin position="1"/>
        <end position="152"/>
    </location>
</feature>
<evidence type="ECO:0000313" key="3">
    <source>
        <dbReference type="Proteomes" id="UP000286097"/>
    </source>
</evidence>
<dbReference type="InterPro" id="IPR018553">
    <property type="entry name" value="E2_Ub-conjug_enz"/>
</dbReference>
<gene>
    <name evidence="2" type="ORF">DD237_006144</name>
</gene>
<dbReference type="VEuPathDB" id="FungiDB:DD237_006144"/>
<dbReference type="InterPro" id="IPR057668">
    <property type="entry name" value="E2_Ub-conjug_enz_C"/>
</dbReference>
<dbReference type="PANTHER" id="PTHR31560">
    <property type="entry name" value="UPF0652 PROTEIN C16A11.03C-RELATED"/>
    <property type="match status" value="1"/>
</dbReference>
<dbReference type="Proteomes" id="UP000286097">
    <property type="component" value="Unassembled WGS sequence"/>
</dbReference>
<organism evidence="2 3">
    <name type="scientific">Peronospora effusa</name>
    <dbReference type="NCBI Taxonomy" id="542832"/>
    <lineage>
        <taxon>Eukaryota</taxon>
        <taxon>Sar</taxon>
        <taxon>Stramenopiles</taxon>
        <taxon>Oomycota</taxon>
        <taxon>Peronosporomycetes</taxon>
        <taxon>Peronosporales</taxon>
        <taxon>Peronosporaceae</taxon>
        <taxon>Peronospora</taxon>
    </lineage>
</organism>
<comment type="caution">
    <text evidence="2">The sequence shown here is derived from an EMBL/GenBank/DDBJ whole genome shotgun (WGS) entry which is preliminary data.</text>
</comment>